<protein>
    <submittedName>
        <fullName evidence="1">Uncharacterized protein</fullName>
    </submittedName>
</protein>
<sequence>MTTRDGLLDQKGMITNDGGLQVYRRELNEPRYQVAPKYVERVLLVGHVGVLTRFDTEEEKARGYSDYLSGLTTQRQDHRRAIFLSRQEFFDNIGGVVSVDFFRAGLYTLNTMALVPKNLMEQIHYPSFLSSLFSGKGDLVGATTNLDGVFIIASRLCAKDNLNCTRDYTPGLFREGSGVQIDRHLQAMQHGATIDPDTYKVASR</sequence>
<reference evidence="2" key="1">
    <citation type="submission" date="2016-10" db="EMBL/GenBank/DDBJ databases">
        <authorList>
            <person name="Varghese N."/>
            <person name="Submissions S."/>
        </authorList>
    </citation>
    <scope>NUCLEOTIDE SEQUENCE [LARGE SCALE GENOMIC DNA]</scope>
    <source>
        <strain evidence="2">CCM 7469</strain>
    </source>
</reference>
<accession>A0A1G8L016</accession>
<dbReference type="RefSeq" id="WP_139199100.1">
    <property type="nucleotide sequence ID" value="NZ_FNDS01000010.1"/>
</dbReference>
<name>A0A1G8L016_9PSED</name>
<dbReference type="EMBL" id="FNDS01000010">
    <property type="protein sequence ID" value="SDI49034.1"/>
    <property type="molecule type" value="Genomic_DNA"/>
</dbReference>
<evidence type="ECO:0000313" key="2">
    <source>
        <dbReference type="Proteomes" id="UP000199636"/>
    </source>
</evidence>
<dbReference type="Proteomes" id="UP000199636">
    <property type="component" value="Unassembled WGS sequence"/>
</dbReference>
<gene>
    <name evidence="1" type="ORF">SAMN05216272_11067</name>
</gene>
<keyword evidence="2" id="KW-1185">Reference proteome</keyword>
<evidence type="ECO:0000313" key="1">
    <source>
        <dbReference type="EMBL" id="SDI49034.1"/>
    </source>
</evidence>
<proteinExistence type="predicted"/>
<organism evidence="1 2">
    <name type="scientific">Pseudomonas panipatensis</name>
    <dbReference type="NCBI Taxonomy" id="428992"/>
    <lineage>
        <taxon>Bacteria</taxon>
        <taxon>Pseudomonadati</taxon>
        <taxon>Pseudomonadota</taxon>
        <taxon>Gammaproteobacteria</taxon>
        <taxon>Pseudomonadales</taxon>
        <taxon>Pseudomonadaceae</taxon>
        <taxon>Pseudomonas</taxon>
    </lineage>
</organism>
<dbReference type="AlphaFoldDB" id="A0A1G8L016"/>